<comment type="cofactor">
    <cofactor evidence="1">
        <name>FAD</name>
        <dbReference type="ChEBI" id="CHEBI:57692"/>
    </cofactor>
</comment>
<accession>K6Y711</accession>
<evidence type="ECO:0000256" key="3">
    <source>
        <dbReference type="ARBA" id="ARBA00022827"/>
    </source>
</evidence>
<dbReference type="GO" id="GO:0008202">
    <property type="term" value="P:steroid metabolic process"/>
    <property type="evidence" value="ECO:0007669"/>
    <property type="project" value="UniProtKB-ARBA"/>
</dbReference>
<evidence type="ECO:0000256" key="2">
    <source>
        <dbReference type="ARBA" id="ARBA00022630"/>
    </source>
</evidence>
<dbReference type="InterPro" id="IPR003953">
    <property type="entry name" value="FAD-dep_OxRdtase_2_FAD-bd"/>
</dbReference>
<proteinExistence type="predicted"/>
<dbReference type="Pfam" id="PF00890">
    <property type="entry name" value="FAD_binding_2"/>
    <property type="match status" value="1"/>
</dbReference>
<dbReference type="STRING" id="1127673.GLIP_1366"/>
<dbReference type="PANTHER" id="PTHR43400:SF10">
    <property type="entry name" value="3-OXOSTEROID 1-DEHYDROGENASE"/>
    <property type="match status" value="1"/>
</dbReference>
<dbReference type="Proteomes" id="UP000006334">
    <property type="component" value="Unassembled WGS sequence"/>
</dbReference>
<evidence type="ECO:0000259" key="5">
    <source>
        <dbReference type="Pfam" id="PF00890"/>
    </source>
</evidence>
<evidence type="ECO:0000256" key="4">
    <source>
        <dbReference type="ARBA" id="ARBA00023002"/>
    </source>
</evidence>
<dbReference type="PANTHER" id="PTHR43400">
    <property type="entry name" value="FUMARATE REDUCTASE"/>
    <property type="match status" value="1"/>
</dbReference>
<feature type="domain" description="FAD-dependent oxidoreductase 2 FAD-binding" evidence="5">
    <location>
        <begin position="33"/>
        <end position="537"/>
    </location>
</feature>
<dbReference type="InterPro" id="IPR050315">
    <property type="entry name" value="FAD-oxidoreductase_2"/>
</dbReference>
<dbReference type="RefSeq" id="WP_008843823.1">
    <property type="nucleotide sequence ID" value="NZ_BAEN01000030.1"/>
</dbReference>
<dbReference type="OrthoDB" id="337830at2"/>
<gene>
    <name evidence="6" type="ORF">GLIP_1366</name>
</gene>
<keyword evidence="7" id="KW-1185">Reference proteome</keyword>
<dbReference type="SUPFAM" id="SSF51905">
    <property type="entry name" value="FAD/NAD(P)-binding domain"/>
    <property type="match status" value="1"/>
</dbReference>
<organism evidence="6 7">
    <name type="scientific">Aliiglaciecola lipolytica E3</name>
    <dbReference type="NCBI Taxonomy" id="1127673"/>
    <lineage>
        <taxon>Bacteria</taxon>
        <taxon>Pseudomonadati</taxon>
        <taxon>Pseudomonadota</taxon>
        <taxon>Gammaproteobacteria</taxon>
        <taxon>Alteromonadales</taxon>
        <taxon>Alteromonadaceae</taxon>
        <taxon>Aliiglaciecola</taxon>
    </lineage>
</organism>
<keyword evidence="3" id="KW-0274">FAD</keyword>
<dbReference type="EMBL" id="BAEN01000030">
    <property type="protein sequence ID" value="GAC14007.1"/>
    <property type="molecule type" value="Genomic_DNA"/>
</dbReference>
<evidence type="ECO:0000256" key="1">
    <source>
        <dbReference type="ARBA" id="ARBA00001974"/>
    </source>
</evidence>
<name>K6Y711_9ALTE</name>
<keyword evidence="4" id="KW-0560">Oxidoreductase</keyword>
<dbReference type="NCBIfam" id="NF005511">
    <property type="entry name" value="PRK07121.1-4"/>
    <property type="match status" value="1"/>
</dbReference>
<dbReference type="Gene3D" id="3.90.700.10">
    <property type="entry name" value="Succinate dehydrogenase/fumarate reductase flavoprotein, catalytic domain"/>
    <property type="match status" value="1"/>
</dbReference>
<dbReference type="GO" id="GO:0016491">
    <property type="term" value="F:oxidoreductase activity"/>
    <property type="evidence" value="ECO:0007669"/>
    <property type="project" value="UniProtKB-KW"/>
</dbReference>
<dbReference type="InterPro" id="IPR036188">
    <property type="entry name" value="FAD/NAD-bd_sf"/>
</dbReference>
<dbReference type="AlphaFoldDB" id="K6Y711"/>
<sequence>MTETTLPEHWFSNVEQALIISNEDDITWDVDTDLVVVGYGAAGSSAALEASENGLKVTVLERFAGGGATVMSGGVVYAGGGTSVQQSVGEIDSPQAMFDYLKLEVQDVVSDETLMRFCEQSASNIEWLMSHGVKFSGPVYKQKTSYPNVKYFLYHSDNSLLSNYRGMQAPAARGHRGVIKNGNSAVNLGGALFWPMRESAKKLGVSVETQTEARQLVVDKQGRVLGLKALQLVNGSDAEKRHQRYSAWANYAAKYFPNMLPGGKSMRRLAKHFRTKVKQIEETEREIKFYRARSGVVLSAGGFIFNRKMVKHYCPKYLKGLPLGTHADDGSGIRLGETAGGATKLMQNATAWRFINPPQAWSRGMIVNQQGARFVNESSYGATIGEAMVERNNGKAWLILDSKLVKQAWREIAPGKVLPFQQMLAALNHIVVKKKFKTVNALCEHYKFDEPTLTKSIQQYGQIADGGVIDEFGKSSTDASVLNPPFHVIDISLAQSLLPCTVLTMGGLDVNEKTGEVVDKNKQSIKGLYAAGRTAVGIPSNLYMSGLSLADCIFSGRRAANHAATERLSSSN</sequence>
<dbReference type="Gene3D" id="3.50.50.60">
    <property type="entry name" value="FAD/NAD(P)-binding domain"/>
    <property type="match status" value="3"/>
</dbReference>
<dbReference type="PRINTS" id="PR00411">
    <property type="entry name" value="PNDRDTASEI"/>
</dbReference>
<dbReference type="eggNOG" id="COG1053">
    <property type="taxonomic scope" value="Bacteria"/>
</dbReference>
<reference evidence="6 7" key="1">
    <citation type="journal article" date="2017" name="Antonie Van Leeuwenhoek">
        <title>Rhizobium rhizosphaerae sp. nov., a novel species isolated from rice rhizosphere.</title>
        <authorList>
            <person name="Zhao J.J."/>
            <person name="Zhang J."/>
            <person name="Zhang R.J."/>
            <person name="Zhang C.W."/>
            <person name="Yin H.Q."/>
            <person name="Zhang X.X."/>
        </authorList>
    </citation>
    <scope>NUCLEOTIDE SEQUENCE [LARGE SCALE GENOMIC DNA]</scope>
    <source>
        <strain evidence="6 7">E3</strain>
    </source>
</reference>
<dbReference type="InterPro" id="IPR027477">
    <property type="entry name" value="Succ_DH/fumarate_Rdtase_cat_sf"/>
</dbReference>
<evidence type="ECO:0000313" key="7">
    <source>
        <dbReference type="Proteomes" id="UP000006334"/>
    </source>
</evidence>
<keyword evidence="2" id="KW-0285">Flavoprotein</keyword>
<protein>
    <recommendedName>
        <fullName evidence="5">FAD-dependent oxidoreductase 2 FAD-binding domain-containing protein</fullName>
    </recommendedName>
</protein>
<dbReference type="SUPFAM" id="SSF56425">
    <property type="entry name" value="Succinate dehydrogenase/fumarate reductase flavoprotein, catalytic domain"/>
    <property type="match status" value="1"/>
</dbReference>
<comment type="caution">
    <text evidence="6">The sequence shown here is derived from an EMBL/GenBank/DDBJ whole genome shotgun (WGS) entry which is preliminary data.</text>
</comment>
<evidence type="ECO:0000313" key="6">
    <source>
        <dbReference type="EMBL" id="GAC14007.1"/>
    </source>
</evidence>